<dbReference type="AlphaFoldDB" id="A0AAU7ZKI1"/>
<keyword evidence="1" id="KW-0472">Membrane</keyword>
<keyword evidence="1" id="KW-1133">Transmembrane helix</keyword>
<feature type="domain" description="3-hydroxyacyl-CoA dehydrogenase NAD binding" evidence="2">
    <location>
        <begin position="16"/>
        <end position="176"/>
    </location>
</feature>
<evidence type="ECO:0000313" key="3">
    <source>
        <dbReference type="EMBL" id="XCB31722.1"/>
    </source>
</evidence>
<reference evidence="3" key="2">
    <citation type="journal article" date="2024" name="Environ. Microbiol.">
        <title>Genome analysis and description of Tunturibacter gen. nov. expands the diversity of Terriglobia in tundra soils.</title>
        <authorList>
            <person name="Messyasz A."/>
            <person name="Mannisto M.K."/>
            <person name="Kerkhof L.J."/>
            <person name="Haggblom M.M."/>
        </authorList>
    </citation>
    <scope>NUCLEOTIDE SEQUENCE</scope>
    <source>
        <strain evidence="3">X5P6</strain>
    </source>
</reference>
<feature type="transmembrane region" description="Helical" evidence="1">
    <location>
        <begin position="16"/>
        <end position="41"/>
    </location>
</feature>
<reference evidence="3" key="1">
    <citation type="submission" date="2023-08" db="EMBL/GenBank/DDBJ databases">
        <authorList>
            <person name="Messyasz A."/>
            <person name="Mannisto M.K."/>
            <person name="Kerkhof L.J."/>
            <person name="Haggblom M."/>
        </authorList>
    </citation>
    <scope>NUCLEOTIDE SEQUENCE</scope>
    <source>
        <strain evidence="3">X5P6</strain>
    </source>
</reference>
<dbReference type="EMBL" id="CP132942">
    <property type="protein sequence ID" value="XCB31722.1"/>
    <property type="molecule type" value="Genomic_DNA"/>
</dbReference>
<dbReference type="KEGG" id="tpsc:RBB77_14850"/>
<dbReference type="GO" id="GO:0070403">
    <property type="term" value="F:NAD+ binding"/>
    <property type="evidence" value="ECO:0007669"/>
    <property type="project" value="InterPro"/>
</dbReference>
<dbReference type="PANTHER" id="PTHR48075:SF5">
    <property type="entry name" value="3-HYDROXYBUTYRYL-COA DEHYDROGENASE"/>
    <property type="match status" value="1"/>
</dbReference>
<keyword evidence="1" id="KW-0812">Transmembrane</keyword>
<gene>
    <name evidence="3" type="ORF">RBB77_14850</name>
</gene>
<sequence length="200" mass="21348">MTEEPVGQPSPEIRRVAIIGAGVAGLSFALACVAAGFDVVLEDVMPANLWRAEAEYSDLSARVAAGSLELAQTVEDAVRTADIAVDFVPDELESKLEIFSMIDRMAPPKTILCTPSYALSITDLASCVYRPERCFAVRGDLVRGDAAVAPLVRLLYPAATQESIVETVRVFLSTLGVAVQVEADPDEPVLRKNASPSVSR</sequence>
<dbReference type="RefSeq" id="WP_353062567.1">
    <property type="nucleotide sequence ID" value="NZ_CP132942.1"/>
</dbReference>
<accession>A0AAU7ZKI1</accession>
<dbReference type="InterPro" id="IPR036291">
    <property type="entry name" value="NAD(P)-bd_dom_sf"/>
</dbReference>
<protein>
    <submittedName>
        <fullName evidence="3">3-hydroxyacyl-CoA dehydrogenase NAD-binding domain-containing protein</fullName>
    </submittedName>
</protein>
<dbReference type="SUPFAM" id="SSF51735">
    <property type="entry name" value="NAD(P)-binding Rossmann-fold domains"/>
    <property type="match status" value="1"/>
</dbReference>
<organism evidence="3">
    <name type="scientific">Tunturiibacter psychrotolerans</name>
    <dbReference type="NCBI Taxonomy" id="3069686"/>
    <lineage>
        <taxon>Bacteria</taxon>
        <taxon>Pseudomonadati</taxon>
        <taxon>Acidobacteriota</taxon>
        <taxon>Terriglobia</taxon>
        <taxon>Terriglobales</taxon>
        <taxon>Acidobacteriaceae</taxon>
        <taxon>Tunturiibacter</taxon>
    </lineage>
</organism>
<dbReference type="Gene3D" id="3.40.50.720">
    <property type="entry name" value="NAD(P)-binding Rossmann-like Domain"/>
    <property type="match status" value="1"/>
</dbReference>
<dbReference type="InterPro" id="IPR006176">
    <property type="entry name" value="3-OHacyl-CoA_DH_NAD-bd"/>
</dbReference>
<dbReference type="GO" id="GO:0016491">
    <property type="term" value="F:oxidoreductase activity"/>
    <property type="evidence" value="ECO:0007669"/>
    <property type="project" value="TreeGrafter"/>
</dbReference>
<name>A0AAU7ZKI1_9BACT</name>
<dbReference type="Pfam" id="PF02737">
    <property type="entry name" value="3HCDH_N"/>
    <property type="match status" value="1"/>
</dbReference>
<evidence type="ECO:0000259" key="2">
    <source>
        <dbReference type="Pfam" id="PF02737"/>
    </source>
</evidence>
<proteinExistence type="predicted"/>
<dbReference type="GO" id="GO:0006631">
    <property type="term" value="P:fatty acid metabolic process"/>
    <property type="evidence" value="ECO:0007669"/>
    <property type="project" value="InterPro"/>
</dbReference>
<dbReference type="PANTHER" id="PTHR48075">
    <property type="entry name" value="3-HYDROXYACYL-COA DEHYDROGENASE FAMILY PROTEIN"/>
    <property type="match status" value="1"/>
</dbReference>
<evidence type="ECO:0000256" key="1">
    <source>
        <dbReference type="SAM" id="Phobius"/>
    </source>
</evidence>